<dbReference type="RefSeq" id="WP_168448550.1">
    <property type="nucleotide sequence ID" value="NZ_JAAWWK010000001.1"/>
</dbReference>
<keyword evidence="3" id="KW-1185">Reference proteome</keyword>
<dbReference type="PANTHER" id="PTHR11012:SF30">
    <property type="entry name" value="PROTEIN KINASE-LIKE DOMAIN-CONTAINING"/>
    <property type="match status" value="1"/>
</dbReference>
<dbReference type="Gene3D" id="3.90.1200.10">
    <property type="match status" value="1"/>
</dbReference>
<organism evidence="2 3">
    <name type="scientific">Spongiibacter thalassae</name>
    <dbReference type="NCBI Taxonomy" id="2721624"/>
    <lineage>
        <taxon>Bacteria</taxon>
        <taxon>Pseudomonadati</taxon>
        <taxon>Pseudomonadota</taxon>
        <taxon>Gammaproteobacteria</taxon>
        <taxon>Cellvibrionales</taxon>
        <taxon>Spongiibacteraceae</taxon>
        <taxon>Spongiibacter</taxon>
    </lineage>
</organism>
<dbReference type="InterPro" id="IPR002575">
    <property type="entry name" value="Aminoglycoside_PTrfase"/>
</dbReference>
<dbReference type="Pfam" id="PF01636">
    <property type="entry name" value="APH"/>
    <property type="match status" value="1"/>
</dbReference>
<proteinExistence type="predicted"/>
<dbReference type="InterPro" id="IPR011009">
    <property type="entry name" value="Kinase-like_dom_sf"/>
</dbReference>
<dbReference type="EMBL" id="JAAWWK010000001">
    <property type="protein sequence ID" value="NKI16004.1"/>
    <property type="molecule type" value="Genomic_DNA"/>
</dbReference>
<dbReference type="SMART" id="SM00587">
    <property type="entry name" value="CHK"/>
    <property type="match status" value="1"/>
</dbReference>
<evidence type="ECO:0000259" key="1">
    <source>
        <dbReference type="SMART" id="SM00587"/>
    </source>
</evidence>
<feature type="domain" description="CHK kinase-like" evidence="1">
    <location>
        <begin position="123"/>
        <end position="298"/>
    </location>
</feature>
<protein>
    <submittedName>
        <fullName evidence="2">Phosphotransferase</fullName>
    </submittedName>
</protein>
<evidence type="ECO:0000313" key="2">
    <source>
        <dbReference type="EMBL" id="NKI16004.1"/>
    </source>
</evidence>
<comment type="caution">
    <text evidence="2">The sequence shown here is derived from an EMBL/GenBank/DDBJ whole genome shotgun (WGS) entry which is preliminary data.</text>
</comment>
<dbReference type="InterPro" id="IPR015897">
    <property type="entry name" value="CHK_kinase-like"/>
</dbReference>
<dbReference type="SUPFAM" id="SSF56112">
    <property type="entry name" value="Protein kinase-like (PK-like)"/>
    <property type="match status" value="1"/>
</dbReference>
<name>A0ABX1GA14_9GAMM</name>
<dbReference type="Proteomes" id="UP000765845">
    <property type="component" value="Unassembled WGS sequence"/>
</dbReference>
<gene>
    <name evidence="2" type="ORF">HCU74_01100</name>
</gene>
<sequence length="355" mass="39008">MSSKVTLDLPLAPEGLTTEWLESALSIRYPSVKLASSEVCNVVAGTASKINVALKYDNGNPHGLPESMYIKGGFHGAEQLELAGAGYHQEVGFYQNFENQLDGLEIPKSFFAGANDANGQAIVILEDLTQRQATFGNATAPMSVDMMAKTMEWLAHLHATFWSKPPVDANIPWPGVVGSLIDVMLADDYWGPMTSRPLAKPLPEVARDPKVVRKALMSMWETFGSQSKTFIHGDAHLGNMYFVDNAPGFLDWQSPMLGPWSDDVTYALIGGLTVADRRSNERDLLRHYLDALQRLGVESAPMFDEAWLAYRQQVMHGYMWVATPPSMQPDDIVGANVERFSAALEDLETLSALGV</sequence>
<evidence type="ECO:0000313" key="3">
    <source>
        <dbReference type="Proteomes" id="UP000765845"/>
    </source>
</evidence>
<reference evidence="2 3" key="1">
    <citation type="submission" date="2020-04" db="EMBL/GenBank/DDBJ databases">
        <authorList>
            <person name="Yoon J."/>
        </authorList>
    </citation>
    <scope>NUCLEOTIDE SEQUENCE [LARGE SCALE GENOMIC DNA]</scope>
    <source>
        <strain evidence="2 3">KMU-166</strain>
    </source>
</reference>
<accession>A0ABX1GA14</accession>
<dbReference type="PANTHER" id="PTHR11012">
    <property type="entry name" value="PROTEIN KINASE-LIKE DOMAIN-CONTAINING"/>
    <property type="match status" value="1"/>
</dbReference>